<comment type="caution">
    <text evidence="9">The sequence shown here is derived from an EMBL/GenBank/DDBJ whole genome shotgun (WGS) entry which is preliminary data.</text>
</comment>
<dbReference type="EMBL" id="DMVW01000139">
    <property type="protein sequence ID" value="HAR53174.1"/>
    <property type="molecule type" value="Genomic_DNA"/>
</dbReference>
<dbReference type="InterPro" id="IPR045090">
    <property type="entry name" value="Pept_M3A_M3B"/>
</dbReference>
<evidence type="ECO:0000256" key="1">
    <source>
        <dbReference type="ARBA" id="ARBA00006040"/>
    </source>
</evidence>
<proteinExistence type="inferred from homology"/>
<keyword evidence="6 7" id="KW-0482">Metalloprotease</keyword>
<evidence type="ECO:0000256" key="7">
    <source>
        <dbReference type="RuleBase" id="RU003435"/>
    </source>
</evidence>
<dbReference type="GO" id="GO:0004222">
    <property type="term" value="F:metalloendopeptidase activity"/>
    <property type="evidence" value="ECO:0007669"/>
    <property type="project" value="InterPro"/>
</dbReference>
<dbReference type="PANTHER" id="PTHR43660">
    <property type="entry name" value="DIPEPTIDYL CARBOXYPEPTIDASE"/>
    <property type="match status" value="1"/>
</dbReference>
<dbReference type="PANTHER" id="PTHR43660:SF1">
    <property type="entry name" value="DIPEPTIDYL CARBOXYPEPTIDASE"/>
    <property type="match status" value="1"/>
</dbReference>
<dbReference type="InterPro" id="IPR024077">
    <property type="entry name" value="Neurolysin/TOP_dom2"/>
</dbReference>
<dbReference type="Pfam" id="PF01432">
    <property type="entry name" value="Peptidase_M3"/>
    <property type="match status" value="1"/>
</dbReference>
<evidence type="ECO:0000256" key="6">
    <source>
        <dbReference type="ARBA" id="ARBA00023049"/>
    </source>
</evidence>
<dbReference type="GO" id="GO:0005829">
    <property type="term" value="C:cytosol"/>
    <property type="evidence" value="ECO:0007669"/>
    <property type="project" value="TreeGrafter"/>
</dbReference>
<evidence type="ECO:0000256" key="4">
    <source>
        <dbReference type="ARBA" id="ARBA00022801"/>
    </source>
</evidence>
<dbReference type="Proteomes" id="UP000264719">
    <property type="component" value="Unassembled WGS sequence"/>
</dbReference>
<evidence type="ECO:0000313" key="9">
    <source>
        <dbReference type="EMBL" id="HAR53174.1"/>
    </source>
</evidence>
<feature type="non-terminal residue" evidence="9">
    <location>
        <position position="1"/>
    </location>
</feature>
<keyword evidence="3 7" id="KW-0479">Metal-binding</keyword>
<dbReference type="Gene3D" id="1.10.1370.10">
    <property type="entry name" value="Neurolysin, domain 3"/>
    <property type="match status" value="1"/>
</dbReference>
<evidence type="ECO:0000256" key="5">
    <source>
        <dbReference type="ARBA" id="ARBA00022833"/>
    </source>
</evidence>
<dbReference type="SUPFAM" id="SSF55486">
    <property type="entry name" value="Metalloproteases ('zincins'), catalytic domain"/>
    <property type="match status" value="1"/>
</dbReference>
<feature type="non-terminal residue" evidence="9">
    <location>
        <position position="79"/>
    </location>
</feature>
<reference evidence="9 10" key="1">
    <citation type="journal article" date="2018" name="Nat. Biotechnol.">
        <title>A standardized bacterial taxonomy based on genome phylogeny substantially revises the tree of life.</title>
        <authorList>
            <person name="Parks D.H."/>
            <person name="Chuvochina M."/>
            <person name="Waite D.W."/>
            <person name="Rinke C."/>
            <person name="Skarshewski A."/>
            <person name="Chaumeil P.A."/>
            <person name="Hugenholtz P."/>
        </authorList>
    </citation>
    <scope>NUCLEOTIDE SEQUENCE [LARGE SCALE GENOMIC DNA]</scope>
    <source>
        <strain evidence="9">UBA9169</strain>
    </source>
</reference>
<sequence length="79" mass="8811">GPVITLSRSLIVPFLQYSPRRDLREKAFRAWEARGANGGETDNRAIAAETLALREERAKLLGYESFAAFKLETEMAGEP</sequence>
<keyword evidence="4 7" id="KW-0378">Hydrolase</keyword>
<gene>
    <name evidence="9" type="ORF">DCS45_15060</name>
</gene>
<evidence type="ECO:0000256" key="2">
    <source>
        <dbReference type="ARBA" id="ARBA00022670"/>
    </source>
</evidence>
<comment type="cofactor">
    <cofactor evidence="7">
        <name>Zn(2+)</name>
        <dbReference type="ChEBI" id="CHEBI:29105"/>
    </cofactor>
    <text evidence="7">Binds 1 zinc ion.</text>
</comment>
<evidence type="ECO:0000256" key="3">
    <source>
        <dbReference type="ARBA" id="ARBA00022723"/>
    </source>
</evidence>
<protein>
    <submittedName>
        <fullName evidence="9">Peptidase M3</fullName>
    </submittedName>
</protein>
<feature type="domain" description="Peptidase M3A/M3B catalytic" evidence="8">
    <location>
        <begin position="14"/>
        <end position="79"/>
    </location>
</feature>
<dbReference type="GO" id="GO:0006508">
    <property type="term" value="P:proteolysis"/>
    <property type="evidence" value="ECO:0007669"/>
    <property type="project" value="UniProtKB-KW"/>
</dbReference>
<accession>A0A348WF62</accession>
<keyword evidence="5 7" id="KW-0862">Zinc</keyword>
<keyword evidence="2 7" id="KW-0645">Protease</keyword>
<dbReference type="AlphaFoldDB" id="A0A348WF62"/>
<dbReference type="GO" id="GO:0046872">
    <property type="term" value="F:metal ion binding"/>
    <property type="evidence" value="ECO:0007669"/>
    <property type="project" value="UniProtKB-UniRule"/>
</dbReference>
<evidence type="ECO:0000313" key="10">
    <source>
        <dbReference type="Proteomes" id="UP000264719"/>
    </source>
</evidence>
<comment type="similarity">
    <text evidence="1 7">Belongs to the peptidase M3 family.</text>
</comment>
<dbReference type="GO" id="GO:0004180">
    <property type="term" value="F:carboxypeptidase activity"/>
    <property type="evidence" value="ECO:0007669"/>
    <property type="project" value="TreeGrafter"/>
</dbReference>
<dbReference type="InterPro" id="IPR001567">
    <property type="entry name" value="Pept_M3A_M3B_dom"/>
</dbReference>
<evidence type="ECO:0000259" key="8">
    <source>
        <dbReference type="Pfam" id="PF01432"/>
    </source>
</evidence>
<organism evidence="9 10">
    <name type="scientific">Roseovarius nubinhibens</name>
    <dbReference type="NCBI Taxonomy" id="314263"/>
    <lineage>
        <taxon>Bacteria</taxon>
        <taxon>Pseudomonadati</taxon>
        <taxon>Pseudomonadota</taxon>
        <taxon>Alphaproteobacteria</taxon>
        <taxon>Rhodobacterales</taxon>
        <taxon>Roseobacteraceae</taxon>
        <taxon>Roseovarius</taxon>
    </lineage>
</organism>
<name>A0A348WF62_9RHOB</name>